<evidence type="ECO:0000313" key="1">
    <source>
        <dbReference type="EMBL" id="PYI23610.1"/>
    </source>
</evidence>
<dbReference type="Proteomes" id="UP000249829">
    <property type="component" value="Unassembled WGS sequence"/>
</dbReference>
<evidence type="ECO:0000313" key="2">
    <source>
        <dbReference type="Proteomes" id="UP000249829"/>
    </source>
</evidence>
<dbReference type="AlphaFoldDB" id="A0A2V5I519"/>
<dbReference type="EMBL" id="KZ825105">
    <property type="protein sequence ID" value="PYI23610.1"/>
    <property type="molecule type" value="Genomic_DNA"/>
</dbReference>
<name>A0A2V5I519_ASPV1</name>
<keyword evidence="2" id="KW-1185">Reference proteome</keyword>
<organism evidence="1 2">
    <name type="scientific">Aspergillus violaceofuscus (strain CBS 115571)</name>
    <dbReference type="NCBI Taxonomy" id="1450538"/>
    <lineage>
        <taxon>Eukaryota</taxon>
        <taxon>Fungi</taxon>
        <taxon>Dikarya</taxon>
        <taxon>Ascomycota</taxon>
        <taxon>Pezizomycotina</taxon>
        <taxon>Eurotiomycetes</taxon>
        <taxon>Eurotiomycetidae</taxon>
        <taxon>Eurotiales</taxon>
        <taxon>Aspergillaceae</taxon>
        <taxon>Aspergillus</taxon>
    </lineage>
</organism>
<reference evidence="1 2" key="1">
    <citation type="submission" date="2018-02" db="EMBL/GenBank/DDBJ databases">
        <title>The genomes of Aspergillus section Nigri reveals drivers in fungal speciation.</title>
        <authorList>
            <consortium name="DOE Joint Genome Institute"/>
            <person name="Vesth T.C."/>
            <person name="Nybo J."/>
            <person name="Theobald S."/>
            <person name="Brandl J."/>
            <person name="Frisvad J.C."/>
            <person name="Nielsen K.F."/>
            <person name="Lyhne E.K."/>
            <person name="Kogle M.E."/>
            <person name="Kuo A."/>
            <person name="Riley R."/>
            <person name="Clum A."/>
            <person name="Nolan M."/>
            <person name="Lipzen A."/>
            <person name="Salamov A."/>
            <person name="Henrissat B."/>
            <person name="Wiebenga A."/>
            <person name="De vries R.P."/>
            <person name="Grigoriev I.V."/>
            <person name="Mortensen U.H."/>
            <person name="Andersen M.R."/>
            <person name="Baker S.E."/>
        </authorList>
    </citation>
    <scope>NUCLEOTIDE SEQUENCE [LARGE SCALE GENOMIC DNA]</scope>
    <source>
        <strain evidence="1 2">CBS 115571</strain>
    </source>
</reference>
<protein>
    <submittedName>
        <fullName evidence="1">Uncharacterized protein</fullName>
    </submittedName>
</protein>
<proteinExistence type="predicted"/>
<gene>
    <name evidence="1" type="ORF">BO99DRAFT_182350</name>
</gene>
<accession>A0A2V5I519</accession>
<sequence length="319" mass="34902">MVHLPDLRHLTGDSVLPVLSDGGLAPSGSPMRSGFGLRELGGKFAHEPGTMGTAIVFVPNGKHPLFFDAIISIGYPQAADIEPISLLCDPENLTFSSIQFNIMTISVDLQGKLGLGRVALCRCSSQNGGSWSCANHHARSQPSQQIPAPRLELVVHVWFSRVELGYLVALEGERDFQHFRFFNNTGKRVFLHLGSIIHVSEGLGARAPPGTVGLGQDPRGLGLLNAWAEGDRRVGIFRFSFFAWGVSAFDVPVVCWYGYYCSCGRDWADVLGLLSRGNSCRSKNLGLHGVSSGYVAVRAYAYNPQYSRFLRFDCIEEPR</sequence>